<keyword evidence="2" id="KW-1185">Reference proteome</keyword>
<evidence type="ECO:0000313" key="1">
    <source>
        <dbReference type="EMBL" id="ACL77346.1"/>
    </source>
</evidence>
<dbReference type="OrthoDB" id="9918951at2"/>
<gene>
    <name evidence="1" type="ordered locus">Ccel_3054</name>
</gene>
<protein>
    <submittedName>
        <fullName evidence="1">Uncharacterized protein</fullName>
    </submittedName>
</protein>
<sequence>MPDEEQIQKWKDKIEWYKGAYFGMYGKQPSEKLIESYCSIYHIPWPLPKANVIVDEWDFLD</sequence>
<reference evidence="1 2" key="1">
    <citation type="submission" date="2009-01" db="EMBL/GenBank/DDBJ databases">
        <title>Complete sequence of Clostridium cellulolyticum H10.</title>
        <authorList>
            <consortium name="US DOE Joint Genome Institute"/>
            <person name="Lucas S."/>
            <person name="Copeland A."/>
            <person name="Lapidus A."/>
            <person name="Glavina del Rio T."/>
            <person name="Dalin E."/>
            <person name="Tice H."/>
            <person name="Bruce D."/>
            <person name="Goodwin L."/>
            <person name="Pitluck S."/>
            <person name="Chertkov O."/>
            <person name="Saunders E."/>
            <person name="Brettin T."/>
            <person name="Detter J.C."/>
            <person name="Han C."/>
            <person name="Larimer F."/>
            <person name="Land M."/>
            <person name="Hauser L."/>
            <person name="Kyrpides N."/>
            <person name="Ivanova N."/>
            <person name="Zhou J."/>
            <person name="Richardson P."/>
        </authorList>
    </citation>
    <scope>NUCLEOTIDE SEQUENCE [LARGE SCALE GENOMIC DNA]</scope>
    <source>
        <strain evidence="2">ATCC 35319 / DSM 5812 / JCM 6584 / H10</strain>
    </source>
</reference>
<dbReference type="Proteomes" id="UP000001349">
    <property type="component" value="Chromosome"/>
</dbReference>
<accession>B8I914</accession>
<proteinExistence type="predicted"/>
<dbReference type="KEGG" id="cce:Ccel_3054"/>
<name>B8I914_RUMCH</name>
<dbReference type="RefSeq" id="WP_015926405.1">
    <property type="nucleotide sequence ID" value="NC_011898.1"/>
</dbReference>
<dbReference type="AlphaFoldDB" id="B8I914"/>
<organism evidence="1 2">
    <name type="scientific">Ruminiclostridium cellulolyticum (strain ATCC 35319 / DSM 5812 / JCM 6584 / H10)</name>
    <name type="common">Clostridium cellulolyticum</name>
    <dbReference type="NCBI Taxonomy" id="394503"/>
    <lineage>
        <taxon>Bacteria</taxon>
        <taxon>Bacillati</taxon>
        <taxon>Bacillota</taxon>
        <taxon>Clostridia</taxon>
        <taxon>Eubacteriales</taxon>
        <taxon>Oscillospiraceae</taxon>
        <taxon>Ruminiclostridium</taxon>
    </lineage>
</organism>
<dbReference type="EMBL" id="CP001348">
    <property type="protein sequence ID" value="ACL77346.1"/>
    <property type="molecule type" value="Genomic_DNA"/>
</dbReference>
<evidence type="ECO:0000313" key="2">
    <source>
        <dbReference type="Proteomes" id="UP000001349"/>
    </source>
</evidence>
<dbReference type="STRING" id="394503.Ccel_3054"/>
<dbReference type="HOGENOM" id="CLU_2914283_0_0_9"/>